<dbReference type="AlphaFoldDB" id="A0A8X6S0G4"/>
<feature type="compositionally biased region" description="Polar residues" evidence="1">
    <location>
        <begin position="90"/>
        <end position="102"/>
    </location>
</feature>
<comment type="caution">
    <text evidence="2">The sequence shown here is derived from an EMBL/GenBank/DDBJ whole genome shotgun (WGS) entry which is preliminary data.</text>
</comment>
<gene>
    <name evidence="2" type="ORF">TNCV_4909501</name>
</gene>
<name>A0A8X6S0G4_TRICX</name>
<evidence type="ECO:0000313" key="2">
    <source>
        <dbReference type="EMBL" id="GFX98307.1"/>
    </source>
</evidence>
<accession>A0A8X6S0G4</accession>
<sequence>MKVNDWVLIATHPLSSTTKKVEAKFKPKFEGRHRILDKNNNVVVWKAGKRLMVNFDQTKRWKRSGVPTSQRGRHNREDQFDPEKAEEGRTTPTSKSEQNQATGMPDEEVINNGRTRKGKERVREGHYP</sequence>
<feature type="region of interest" description="Disordered" evidence="1">
    <location>
        <begin position="58"/>
        <end position="128"/>
    </location>
</feature>
<keyword evidence="3" id="KW-1185">Reference proteome</keyword>
<feature type="compositionally biased region" description="Basic and acidic residues" evidence="1">
    <location>
        <begin position="75"/>
        <end position="89"/>
    </location>
</feature>
<organism evidence="2 3">
    <name type="scientific">Trichonephila clavipes</name>
    <name type="common">Golden silk orbweaver</name>
    <name type="synonym">Nephila clavipes</name>
    <dbReference type="NCBI Taxonomy" id="2585209"/>
    <lineage>
        <taxon>Eukaryota</taxon>
        <taxon>Metazoa</taxon>
        <taxon>Ecdysozoa</taxon>
        <taxon>Arthropoda</taxon>
        <taxon>Chelicerata</taxon>
        <taxon>Arachnida</taxon>
        <taxon>Araneae</taxon>
        <taxon>Araneomorphae</taxon>
        <taxon>Entelegynae</taxon>
        <taxon>Araneoidea</taxon>
        <taxon>Nephilidae</taxon>
        <taxon>Trichonephila</taxon>
    </lineage>
</organism>
<evidence type="ECO:0000256" key="1">
    <source>
        <dbReference type="SAM" id="MobiDB-lite"/>
    </source>
</evidence>
<dbReference type="Proteomes" id="UP000887159">
    <property type="component" value="Unassembled WGS sequence"/>
</dbReference>
<evidence type="ECO:0000313" key="3">
    <source>
        <dbReference type="Proteomes" id="UP000887159"/>
    </source>
</evidence>
<protein>
    <submittedName>
        <fullName evidence="2">Uncharacterized protein</fullName>
    </submittedName>
</protein>
<dbReference type="EMBL" id="BMAU01021201">
    <property type="protein sequence ID" value="GFX98307.1"/>
    <property type="molecule type" value="Genomic_DNA"/>
</dbReference>
<proteinExistence type="predicted"/>
<reference evidence="2" key="1">
    <citation type="submission" date="2020-08" db="EMBL/GenBank/DDBJ databases">
        <title>Multicomponent nature underlies the extraordinary mechanical properties of spider dragline silk.</title>
        <authorList>
            <person name="Kono N."/>
            <person name="Nakamura H."/>
            <person name="Mori M."/>
            <person name="Yoshida Y."/>
            <person name="Ohtoshi R."/>
            <person name="Malay A.D."/>
            <person name="Moran D.A.P."/>
            <person name="Tomita M."/>
            <person name="Numata K."/>
            <person name="Arakawa K."/>
        </authorList>
    </citation>
    <scope>NUCLEOTIDE SEQUENCE</scope>
</reference>